<gene>
    <name evidence="2" type="ORF">AZJ28_01790</name>
    <name evidence="1" type="ORF">ERS096071_00407</name>
</gene>
<evidence type="ECO:0000313" key="3">
    <source>
        <dbReference type="Proteomes" id="UP000045541"/>
    </source>
</evidence>
<evidence type="ECO:0000313" key="2">
    <source>
        <dbReference type="EMBL" id="TVX72091.1"/>
    </source>
</evidence>
<sequence length="116" mass="13608">MAKTIQNTDNLLDLTKITEPFDLASALRYMKESGEFIRCKNVNDDFYMYRDVQKRPVFVNGRRQFKDVETVWAFNQWGGTITTINVAILLNQEFYIMKFDAEGNPDWTDPTVEPKE</sequence>
<comment type="caution">
    <text evidence="1">The sequence shown here is derived from an EMBL/GenBank/DDBJ whole genome shotgun (WGS) entry which is preliminary data.</text>
</comment>
<dbReference type="EMBL" id="CMWB01000004">
    <property type="protein sequence ID" value="CKI92603.1"/>
    <property type="molecule type" value="Genomic_DNA"/>
</dbReference>
<evidence type="ECO:0000313" key="4">
    <source>
        <dbReference type="Proteomes" id="UP000315060"/>
    </source>
</evidence>
<dbReference type="AlphaFoldDB" id="A0A098ZBV6"/>
<dbReference type="EMBL" id="VMYC01000024">
    <property type="protein sequence ID" value="TVX72091.1"/>
    <property type="molecule type" value="Genomic_DNA"/>
</dbReference>
<proteinExistence type="predicted"/>
<accession>A0A098ZBV6</accession>
<protein>
    <submittedName>
        <fullName evidence="1">Uncharacterized protein</fullName>
    </submittedName>
</protein>
<name>A0A098ZBV6_STREE</name>
<dbReference type="Proteomes" id="UP000045541">
    <property type="component" value="Unassembled WGS sequence"/>
</dbReference>
<dbReference type="Proteomes" id="UP000315060">
    <property type="component" value="Unassembled WGS sequence"/>
</dbReference>
<organism evidence="1 3">
    <name type="scientific">Streptococcus pneumoniae</name>
    <dbReference type="NCBI Taxonomy" id="1313"/>
    <lineage>
        <taxon>Bacteria</taxon>
        <taxon>Bacillati</taxon>
        <taxon>Bacillota</taxon>
        <taxon>Bacilli</taxon>
        <taxon>Lactobacillales</taxon>
        <taxon>Streptococcaceae</taxon>
        <taxon>Streptococcus</taxon>
    </lineage>
</organism>
<evidence type="ECO:0000313" key="1">
    <source>
        <dbReference type="EMBL" id="CKI92603.1"/>
    </source>
</evidence>
<reference evidence="2 4" key="2">
    <citation type="submission" date="2019-07" db="EMBL/GenBank/DDBJ databases">
        <authorList>
            <person name="Mohale T."/>
        </authorList>
    </citation>
    <scope>NUCLEOTIDE SEQUENCE [LARGE SCALE GENOMIC DNA]</scope>
    <source>
        <strain evidence="2 4">NTPn 59</strain>
    </source>
</reference>
<reference evidence="1 3" key="1">
    <citation type="submission" date="2015-03" db="EMBL/GenBank/DDBJ databases">
        <authorList>
            <consortium name="Pathogen Informatics"/>
            <person name="Murphy D."/>
        </authorList>
    </citation>
    <scope>NUCLEOTIDE SEQUENCE [LARGE SCALE GENOMIC DNA]</scope>
    <source>
        <strain evidence="1 3">0310</strain>
    </source>
</reference>